<dbReference type="AlphaFoldDB" id="C4GLZ1"/>
<dbReference type="GO" id="GO:0006508">
    <property type="term" value="P:proteolysis"/>
    <property type="evidence" value="ECO:0007669"/>
    <property type="project" value="UniProtKB-KW"/>
</dbReference>
<dbReference type="InterPro" id="IPR000064">
    <property type="entry name" value="NLP_P60_dom"/>
</dbReference>
<feature type="chain" id="PRO_5002936613" evidence="6">
    <location>
        <begin position="35"/>
        <end position="319"/>
    </location>
</feature>
<dbReference type="PANTHER" id="PTHR47053:SF1">
    <property type="entry name" value="MUREIN DD-ENDOPEPTIDASE MEPH-RELATED"/>
    <property type="match status" value="1"/>
</dbReference>
<dbReference type="HOGENOM" id="CLU_717240_0_0_4"/>
<dbReference type="InterPro" id="IPR051202">
    <property type="entry name" value="Peptidase_C40"/>
</dbReference>
<feature type="compositionally biased region" description="Low complexity" evidence="5">
    <location>
        <begin position="35"/>
        <end position="55"/>
    </location>
</feature>
<keyword evidence="3" id="KW-0378">Hydrolase</keyword>
<gene>
    <name evidence="8" type="ORF">GCWU000324_02715</name>
</gene>
<dbReference type="GO" id="GO:0008234">
    <property type="term" value="F:cysteine-type peptidase activity"/>
    <property type="evidence" value="ECO:0007669"/>
    <property type="project" value="UniProtKB-KW"/>
</dbReference>
<dbReference type="Pfam" id="PF00877">
    <property type="entry name" value="NLPC_P60"/>
    <property type="match status" value="1"/>
</dbReference>
<sequence length="319" mass="35075">MPHICINPIPVMTYRLLRTAALALLLAYGSIAQAAPKAKPAPKAAASKSTPAKTPAKSDKSNKNQPKEKSKSKADPIGKIIKDKQKPSDSRNNKKAESQKRDSKHETKREAKATTKHESKKDTRPSNHDEIGKIIQRKTPPAVAQNSPSRDAIGSIIQQKQQQAQVATPPVATREEPKSNAEPMGRADADELISNAMGFIGVAYRFGGTSPTGFDCSGFMQYVFRKAFAVSLPRTSAAQASVGTYVSRSELRPGDMVFFRTHGSRISHVGMYIGNDRFIHAPRTGKRIEITSLSSKYWNARYATARRVKRNNAQSYIRN</sequence>
<keyword evidence="2" id="KW-0645">Protease</keyword>
<feature type="compositionally biased region" description="Low complexity" evidence="5">
    <location>
        <begin position="158"/>
        <end position="172"/>
    </location>
</feature>
<accession>C4GLZ1</accession>
<organism evidence="8 9">
    <name type="scientific">Kingella oralis ATCC 51147</name>
    <dbReference type="NCBI Taxonomy" id="629741"/>
    <lineage>
        <taxon>Bacteria</taxon>
        <taxon>Pseudomonadati</taxon>
        <taxon>Pseudomonadota</taxon>
        <taxon>Betaproteobacteria</taxon>
        <taxon>Neisseriales</taxon>
        <taxon>Neisseriaceae</taxon>
        <taxon>Kingella</taxon>
    </lineage>
</organism>
<reference evidence="8" key="1">
    <citation type="submission" date="2009-04" db="EMBL/GenBank/DDBJ databases">
        <authorList>
            <person name="Weinstock G."/>
            <person name="Sodergren E."/>
            <person name="Clifton S."/>
            <person name="Fulton L."/>
            <person name="Fulton B."/>
            <person name="Courtney L."/>
            <person name="Fronick C."/>
            <person name="Harrison M."/>
            <person name="Strong C."/>
            <person name="Farmer C."/>
            <person name="Delahaunty K."/>
            <person name="Markovic C."/>
            <person name="Hall O."/>
            <person name="Minx P."/>
            <person name="Tomlinson C."/>
            <person name="Mitreva M."/>
            <person name="Nelson J."/>
            <person name="Hou S."/>
            <person name="Wollam A."/>
            <person name="Pepin K.H."/>
            <person name="Johnson M."/>
            <person name="Bhonagiri V."/>
            <person name="Nash W.E."/>
            <person name="Warren W."/>
            <person name="Chinwalla A."/>
            <person name="Mardis E.R."/>
            <person name="Wilson R.K."/>
        </authorList>
    </citation>
    <scope>NUCLEOTIDE SEQUENCE [LARGE SCALE GENOMIC DNA]</scope>
    <source>
        <strain evidence="8">ATCC 51147</strain>
    </source>
</reference>
<feature type="compositionally biased region" description="Basic and acidic residues" evidence="5">
    <location>
        <begin position="173"/>
        <end position="186"/>
    </location>
</feature>
<dbReference type="EMBL" id="ACJW02000005">
    <property type="protein sequence ID" value="EEP67142.1"/>
    <property type="molecule type" value="Genomic_DNA"/>
</dbReference>
<feature type="region of interest" description="Disordered" evidence="5">
    <location>
        <begin position="35"/>
        <end position="186"/>
    </location>
</feature>
<comment type="caution">
    <text evidence="8">The sequence shown here is derived from an EMBL/GenBank/DDBJ whole genome shotgun (WGS) entry which is preliminary data.</text>
</comment>
<comment type="similarity">
    <text evidence="1">Belongs to the peptidase C40 family.</text>
</comment>
<name>C4GLZ1_9NEIS</name>
<dbReference type="STRING" id="629741.GCWU000324_02715"/>
<evidence type="ECO:0000256" key="2">
    <source>
        <dbReference type="ARBA" id="ARBA00022670"/>
    </source>
</evidence>
<keyword evidence="6" id="KW-0732">Signal</keyword>
<evidence type="ECO:0000313" key="9">
    <source>
        <dbReference type="Proteomes" id="UP000003009"/>
    </source>
</evidence>
<dbReference type="PROSITE" id="PS51935">
    <property type="entry name" value="NLPC_P60"/>
    <property type="match status" value="1"/>
</dbReference>
<feature type="compositionally biased region" description="Basic and acidic residues" evidence="5">
    <location>
        <begin position="56"/>
        <end position="132"/>
    </location>
</feature>
<proteinExistence type="inferred from homology"/>
<dbReference type="SUPFAM" id="SSF54001">
    <property type="entry name" value="Cysteine proteinases"/>
    <property type="match status" value="1"/>
</dbReference>
<protein>
    <submittedName>
        <fullName evidence="8">NlpC/P60 family protein</fullName>
    </submittedName>
</protein>
<evidence type="ECO:0000259" key="7">
    <source>
        <dbReference type="PROSITE" id="PS51935"/>
    </source>
</evidence>
<feature type="signal peptide" evidence="6">
    <location>
        <begin position="1"/>
        <end position="34"/>
    </location>
</feature>
<evidence type="ECO:0000313" key="8">
    <source>
        <dbReference type="EMBL" id="EEP67142.1"/>
    </source>
</evidence>
<evidence type="ECO:0000256" key="4">
    <source>
        <dbReference type="ARBA" id="ARBA00022807"/>
    </source>
</evidence>
<dbReference type="InterPro" id="IPR038765">
    <property type="entry name" value="Papain-like_cys_pep_sf"/>
</dbReference>
<dbReference type="Proteomes" id="UP000003009">
    <property type="component" value="Unassembled WGS sequence"/>
</dbReference>
<evidence type="ECO:0000256" key="5">
    <source>
        <dbReference type="SAM" id="MobiDB-lite"/>
    </source>
</evidence>
<keyword evidence="4" id="KW-0788">Thiol protease</keyword>
<evidence type="ECO:0000256" key="6">
    <source>
        <dbReference type="SAM" id="SignalP"/>
    </source>
</evidence>
<dbReference type="Gene3D" id="3.90.1720.10">
    <property type="entry name" value="endopeptidase domain like (from Nostoc punctiforme)"/>
    <property type="match status" value="1"/>
</dbReference>
<dbReference type="PANTHER" id="PTHR47053">
    <property type="entry name" value="MUREIN DD-ENDOPEPTIDASE MEPH-RELATED"/>
    <property type="match status" value="1"/>
</dbReference>
<feature type="domain" description="NlpC/P60" evidence="7">
    <location>
        <begin position="186"/>
        <end position="309"/>
    </location>
</feature>
<evidence type="ECO:0000256" key="3">
    <source>
        <dbReference type="ARBA" id="ARBA00022801"/>
    </source>
</evidence>
<evidence type="ECO:0000256" key="1">
    <source>
        <dbReference type="ARBA" id="ARBA00007074"/>
    </source>
</evidence>
<keyword evidence="9" id="KW-1185">Reference proteome</keyword>